<reference evidence="12 13" key="1">
    <citation type="submission" date="2024-01" db="EMBL/GenBank/DDBJ databases">
        <title>A draft genome for the cacao thread blight pathogen Marasmiellus scandens.</title>
        <authorList>
            <person name="Baruah I.K."/>
            <person name="Leung J."/>
            <person name="Bukari Y."/>
            <person name="Amoako-Attah I."/>
            <person name="Meinhardt L.W."/>
            <person name="Bailey B.A."/>
            <person name="Cohen S.P."/>
        </authorList>
    </citation>
    <scope>NUCLEOTIDE SEQUENCE [LARGE SCALE GENOMIC DNA]</scope>
    <source>
        <strain evidence="12 13">GH-19</strain>
    </source>
</reference>
<name>A0ABR1K314_9AGAR</name>
<dbReference type="EMBL" id="JBANRG010000002">
    <property type="protein sequence ID" value="KAK7470932.1"/>
    <property type="molecule type" value="Genomic_DNA"/>
</dbReference>
<dbReference type="InterPro" id="IPR046408">
    <property type="entry name" value="CIAPIN1"/>
</dbReference>
<feature type="binding site" evidence="9">
    <location>
        <position position="208"/>
    </location>
    <ligand>
        <name>[2Fe-2S] cluster</name>
        <dbReference type="ChEBI" id="CHEBI:190135"/>
    </ligand>
</feature>
<evidence type="ECO:0000256" key="2">
    <source>
        <dbReference type="ARBA" id="ARBA00008169"/>
    </source>
</evidence>
<keyword evidence="5 9" id="KW-0479">Metal-binding</keyword>
<comment type="cofactor">
    <cofactor evidence="9">
        <name>[2Fe-2S] cluster</name>
        <dbReference type="ChEBI" id="CHEBI:190135"/>
    </cofactor>
</comment>
<evidence type="ECO:0000256" key="4">
    <source>
        <dbReference type="ARBA" id="ARBA00022490"/>
    </source>
</evidence>
<evidence type="ECO:0000313" key="13">
    <source>
        <dbReference type="Proteomes" id="UP001498398"/>
    </source>
</evidence>
<evidence type="ECO:0000259" key="10">
    <source>
        <dbReference type="Pfam" id="PF05093"/>
    </source>
</evidence>
<feature type="binding site" evidence="9">
    <location>
        <position position="279"/>
    </location>
    <ligand>
        <name>[4Fe-4S] cluster</name>
        <dbReference type="ChEBI" id="CHEBI:49883"/>
    </ligand>
</feature>
<evidence type="ECO:0000256" key="7">
    <source>
        <dbReference type="ARBA" id="ARBA00023014"/>
    </source>
</evidence>
<organism evidence="12 13">
    <name type="scientific">Marasmiellus scandens</name>
    <dbReference type="NCBI Taxonomy" id="2682957"/>
    <lineage>
        <taxon>Eukaryota</taxon>
        <taxon>Fungi</taxon>
        <taxon>Dikarya</taxon>
        <taxon>Basidiomycota</taxon>
        <taxon>Agaricomycotina</taxon>
        <taxon>Agaricomycetes</taxon>
        <taxon>Agaricomycetidae</taxon>
        <taxon>Agaricales</taxon>
        <taxon>Marasmiineae</taxon>
        <taxon>Omphalotaceae</taxon>
        <taxon>Marasmiellus</taxon>
    </lineage>
</organism>
<keyword evidence="4 9" id="KW-0963">Cytoplasm</keyword>
<dbReference type="Proteomes" id="UP001498398">
    <property type="component" value="Unassembled WGS sequence"/>
</dbReference>
<accession>A0ABR1K314</accession>
<evidence type="ECO:0000256" key="5">
    <source>
        <dbReference type="ARBA" id="ARBA00022723"/>
    </source>
</evidence>
<feature type="binding site" evidence="9">
    <location>
        <position position="228"/>
    </location>
    <ligand>
        <name>[2Fe-2S] cluster</name>
        <dbReference type="ChEBI" id="CHEBI:190135"/>
    </ligand>
</feature>
<keyword evidence="6 9" id="KW-0408">Iron</keyword>
<dbReference type="InterPro" id="IPR031838">
    <property type="entry name" value="Dre2_N"/>
</dbReference>
<keyword evidence="7 9" id="KW-0411">Iron-sulfur</keyword>
<dbReference type="PANTHER" id="PTHR13273:SF14">
    <property type="entry name" value="ANAMORSIN"/>
    <property type="match status" value="1"/>
</dbReference>
<dbReference type="Pfam" id="PF16803">
    <property type="entry name" value="DRE2_N"/>
    <property type="match status" value="1"/>
</dbReference>
<feature type="binding site" evidence="9">
    <location>
        <position position="290"/>
    </location>
    <ligand>
        <name>[4Fe-4S] cluster</name>
        <dbReference type="ChEBI" id="CHEBI:49883"/>
    </ligand>
</feature>
<keyword evidence="9" id="KW-0001">2Fe-2S</keyword>
<feature type="binding site" evidence="9">
    <location>
        <position position="282"/>
    </location>
    <ligand>
        <name>[4Fe-4S] cluster</name>
        <dbReference type="ChEBI" id="CHEBI:49883"/>
    </ligand>
</feature>
<evidence type="ECO:0000256" key="1">
    <source>
        <dbReference type="ARBA" id="ARBA00001966"/>
    </source>
</evidence>
<evidence type="ECO:0000256" key="3">
    <source>
        <dbReference type="ARBA" id="ARBA00022485"/>
    </source>
</evidence>
<feature type="short sequence motif" description="Cx2C motif 1" evidence="9">
    <location>
        <begin position="279"/>
        <end position="282"/>
    </location>
</feature>
<comment type="subcellular location">
    <subcellularLocation>
        <location evidence="9">Cytoplasm</location>
    </subcellularLocation>
    <subcellularLocation>
        <location evidence="9">Mitochondrion intermembrane space</location>
    </subcellularLocation>
</comment>
<feature type="binding site" evidence="9">
    <location>
        <position position="225"/>
    </location>
    <ligand>
        <name>[2Fe-2S] cluster</name>
        <dbReference type="ChEBI" id="CHEBI:190135"/>
    </ligand>
</feature>
<feature type="short sequence motif" description="Cx2C motif 2" evidence="9">
    <location>
        <begin position="290"/>
        <end position="293"/>
    </location>
</feature>
<feature type="binding site" evidence="9">
    <location>
        <position position="293"/>
    </location>
    <ligand>
        <name>[4Fe-4S] cluster</name>
        <dbReference type="ChEBI" id="CHEBI:49883"/>
    </ligand>
</feature>
<feature type="region of interest" description="Fe-S binding site B" evidence="9">
    <location>
        <begin position="279"/>
        <end position="293"/>
    </location>
</feature>
<keyword evidence="13" id="KW-1185">Reference proteome</keyword>
<comment type="domain">
    <text evidence="9">The C-terminal domain binds 2 Fe-S clusters but is otherwise mostly in an intrinsically disordered conformation.</text>
</comment>
<feature type="domain" description="Fe-S cluster assembly protein Dre2 N-terminal" evidence="11">
    <location>
        <begin position="33"/>
        <end position="150"/>
    </location>
</feature>
<evidence type="ECO:0000256" key="9">
    <source>
        <dbReference type="HAMAP-Rule" id="MF_03115"/>
    </source>
</evidence>
<gene>
    <name evidence="12" type="primary">DRE2</name>
    <name evidence="12" type="ORF">VKT23_002347</name>
</gene>
<evidence type="ECO:0000259" key="11">
    <source>
        <dbReference type="Pfam" id="PF16803"/>
    </source>
</evidence>
<dbReference type="PANTHER" id="PTHR13273">
    <property type="entry name" value="ANAMORSIN"/>
    <property type="match status" value="1"/>
</dbReference>
<comment type="domain">
    <text evidence="9">The twin Cx2C motifs are involved in the recognition by the mitochondrial MIA40-ERV1 disulfide relay system. The formation of 2 disulfide bonds in the Cx2C motifs through dithiol/disulfide exchange reactions effectively traps the protein in the mitochondrial intermembrane space.</text>
</comment>
<keyword evidence="8 9" id="KW-0496">Mitochondrion</keyword>
<comment type="similarity">
    <text evidence="2 9">Belongs to the anamorsin family.</text>
</comment>
<comment type="domain">
    <text evidence="9">The N-terminal domain has structural similarity with S-adenosyl-L-methionine-dependent methyltransferases, but does not bind S-adenosyl-L-methionine. It is required for correct assembly of the 2 Fe-S clusters.</text>
</comment>
<dbReference type="InterPro" id="IPR007785">
    <property type="entry name" value="Anamorsin"/>
</dbReference>
<evidence type="ECO:0000256" key="6">
    <source>
        <dbReference type="ARBA" id="ARBA00023004"/>
    </source>
</evidence>
<protein>
    <submittedName>
        <fullName evidence="12">Electron carrier</fullName>
    </submittedName>
</protein>
<keyword evidence="3 9" id="KW-0004">4Fe-4S</keyword>
<comment type="cofactor">
    <cofactor evidence="1 9">
        <name>[4Fe-4S] cluster</name>
        <dbReference type="ChEBI" id="CHEBI:49883"/>
    </cofactor>
</comment>
<sequence>MSPTAVDVAPTNANVTNVPSNKGPALAIGSPATAQDGKYQALVSDLSQSRTVDRQMLDRLVDRATTLPPSTYASVHITLSESDYAALLGANANLNFLLTQLYEGMSVLGTLYINISGGELLKSVRAELTLAGFVMLSSEGEALVAQKPAKPTTTSTTTNGASVPLKLRKKATGDGAAKKAALWALDPSPSIIDSDALLTEEDKLRPTCEPVSADGSNRPRRKRACKGCTCGLAELEAEEERNGSRKVVLVDGGEEGGAVEVNKGDSSRIVNTGKVTSSCGNCYLGDAFRCASCPYLGLPAFKPGEKVEISLDMDDI</sequence>
<dbReference type="HAMAP" id="MF_03115">
    <property type="entry name" value="Anamorsin"/>
    <property type="match status" value="1"/>
</dbReference>
<evidence type="ECO:0000313" key="12">
    <source>
        <dbReference type="EMBL" id="KAK7470932.1"/>
    </source>
</evidence>
<comment type="caution">
    <text evidence="12">The sequence shown here is derived from an EMBL/GenBank/DDBJ whole genome shotgun (WGS) entry which is preliminary data.</text>
</comment>
<proteinExistence type="inferred from homology"/>
<dbReference type="Pfam" id="PF05093">
    <property type="entry name" value="CIAPIN1"/>
    <property type="match status" value="1"/>
</dbReference>
<evidence type="ECO:0000256" key="8">
    <source>
        <dbReference type="ARBA" id="ARBA00023128"/>
    </source>
</evidence>
<feature type="domain" description="Anamorsin C-terminal" evidence="10">
    <location>
        <begin position="216"/>
        <end position="309"/>
    </location>
</feature>
<feature type="binding site" evidence="9">
    <location>
        <position position="230"/>
    </location>
    <ligand>
        <name>[2Fe-2S] cluster</name>
        <dbReference type="ChEBI" id="CHEBI:190135"/>
    </ligand>
</feature>
<comment type="caution">
    <text evidence="9">Lacks conserved residue(s) required for the propagation of feature annotation.</text>
</comment>